<dbReference type="GO" id="GO:0008270">
    <property type="term" value="F:zinc ion binding"/>
    <property type="evidence" value="ECO:0007669"/>
    <property type="project" value="UniProtKB-KW"/>
</dbReference>
<evidence type="ECO:0000313" key="8">
    <source>
        <dbReference type="Proteomes" id="UP001489004"/>
    </source>
</evidence>
<feature type="compositionally biased region" description="Low complexity" evidence="5">
    <location>
        <begin position="512"/>
        <end position="524"/>
    </location>
</feature>
<dbReference type="PANTHER" id="PTHR46201:SF9">
    <property type="entry name" value="PHD FINGER PROTEIN MALE MEIOCYTE DEATH 1"/>
    <property type="match status" value="1"/>
</dbReference>
<keyword evidence="3" id="KW-0862">Zinc</keyword>
<dbReference type="InterPro" id="IPR011011">
    <property type="entry name" value="Znf_FYVE_PHD"/>
</dbReference>
<keyword evidence="8" id="KW-1185">Reference proteome</keyword>
<feature type="compositionally biased region" description="Polar residues" evidence="5">
    <location>
        <begin position="498"/>
        <end position="511"/>
    </location>
</feature>
<dbReference type="SMART" id="SM00249">
    <property type="entry name" value="PHD"/>
    <property type="match status" value="1"/>
</dbReference>
<gene>
    <name evidence="7" type="ORF">WJX72_010201</name>
</gene>
<feature type="region of interest" description="Disordered" evidence="5">
    <location>
        <begin position="880"/>
        <end position="904"/>
    </location>
</feature>
<proteinExistence type="predicted"/>
<dbReference type="Proteomes" id="UP001489004">
    <property type="component" value="Unassembled WGS sequence"/>
</dbReference>
<keyword evidence="1" id="KW-0479">Metal-binding</keyword>
<comment type="caution">
    <text evidence="7">The sequence shown here is derived from an EMBL/GenBank/DDBJ whole genome shotgun (WGS) entry which is preliminary data.</text>
</comment>
<evidence type="ECO:0000256" key="2">
    <source>
        <dbReference type="ARBA" id="ARBA00022771"/>
    </source>
</evidence>
<feature type="compositionally biased region" description="Polar residues" evidence="5">
    <location>
        <begin position="536"/>
        <end position="546"/>
    </location>
</feature>
<dbReference type="PROSITE" id="PS01306">
    <property type="entry name" value="UPF0054"/>
    <property type="match status" value="1"/>
</dbReference>
<evidence type="ECO:0000256" key="3">
    <source>
        <dbReference type="ARBA" id="ARBA00022833"/>
    </source>
</evidence>
<dbReference type="Pfam" id="PF00628">
    <property type="entry name" value="PHD"/>
    <property type="match status" value="1"/>
</dbReference>
<dbReference type="InterPro" id="IPR059080">
    <property type="entry name" value="WHD_PTC1"/>
</dbReference>
<dbReference type="InterPro" id="IPR020549">
    <property type="entry name" value="YbeY_CS"/>
</dbReference>
<protein>
    <recommendedName>
        <fullName evidence="6">PHD-type domain-containing protein</fullName>
    </recommendedName>
</protein>
<evidence type="ECO:0000259" key="6">
    <source>
        <dbReference type="PROSITE" id="PS50016"/>
    </source>
</evidence>
<keyword evidence="2 4" id="KW-0863">Zinc-finger</keyword>
<dbReference type="PROSITE" id="PS50016">
    <property type="entry name" value="ZF_PHD_2"/>
    <property type="match status" value="1"/>
</dbReference>
<dbReference type="InterPro" id="IPR058054">
    <property type="entry name" value="Znf_MS1-like"/>
</dbReference>
<dbReference type="AlphaFoldDB" id="A0AAW1PGW3"/>
<feature type="compositionally biased region" description="Low complexity" evidence="5">
    <location>
        <begin position="556"/>
        <end position="567"/>
    </location>
</feature>
<reference evidence="7 8" key="1">
    <citation type="journal article" date="2024" name="Nat. Commun.">
        <title>Phylogenomics reveals the evolutionary origins of lichenization in chlorophyte algae.</title>
        <authorList>
            <person name="Puginier C."/>
            <person name="Libourel C."/>
            <person name="Otte J."/>
            <person name="Skaloud P."/>
            <person name="Haon M."/>
            <person name="Grisel S."/>
            <person name="Petersen M."/>
            <person name="Berrin J.G."/>
            <person name="Delaux P.M."/>
            <person name="Dal Grande F."/>
            <person name="Keller J."/>
        </authorList>
    </citation>
    <scope>NUCLEOTIDE SEQUENCE [LARGE SCALE GENOMIC DNA]</scope>
    <source>
        <strain evidence="7 8">SAG 2043</strain>
    </source>
</reference>
<feature type="domain" description="PHD-type" evidence="6">
    <location>
        <begin position="828"/>
        <end position="878"/>
    </location>
</feature>
<organism evidence="7 8">
    <name type="scientific">[Myrmecia] bisecta</name>
    <dbReference type="NCBI Taxonomy" id="41462"/>
    <lineage>
        <taxon>Eukaryota</taxon>
        <taxon>Viridiplantae</taxon>
        <taxon>Chlorophyta</taxon>
        <taxon>core chlorophytes</taxon>
        <taxon>Trebouxiophyceae</taxon>
        <taxon>Trebouxiales</taxon>
        <taxon>Trebouxiaceae</taxon>
        <taxon>Myrmecia</taxon>
    </lineage>
</organism>
<dbReference type="CDD" id="cd15556">
    <property type="entry name" value="PHD_MMD1_like"/>
    <property type="match status" value="1"/>
</dbReference>
<evidence type="ECO:0000313" key="7">
    <source>
        <dbReference type="EMBL" id="KAK9807817.1"/>
    </source>
</evidence>
<dbReference type="EMBL" id="JALJOR010000012">
    <property type="protein sequence ID" value="KAK9807817.1"/>
    <property type="molecule type" value="Genomic_DNA"/>
</dbReference>
<sequence>MSSHLGTNTPWVSDEAPTYVGPFRSNVVEFLQQYGTAIQALPLPHVACWIVRLRSDGGTVNLHVYEERLSEDQPVICDPCRIIGWQHHPVCNKRYHFVIPAQRGAYSIEDPTFLPAIVEASLATGTLQAVAMPTAPDASDPHNAPYVAPASIFDSHAHLLHGVLHLNGFGHLLRINGLEGGSQMLKGKQLMDLWDTLCMTLRAREVSVEDVSNKGGMELRVLHTIAHRSTWYGRWGYQFGRGGFNIPRTSWKRAIETASRASLDGLLQDFEGVDEAVTTIVKRYKAAPSLDGSGPATTLGELLKRMLGLLSDAQAATAALTQAPVQDALMLTAAGGEANVKCQPVSRPQSTGGEGKARSPKLAVEPPVLPLDRLPHSPEGLGQVNPATFPNRWSAQRARWALQEVLSSLKPLRLHWTPRQKLRNIAHQTIGDTGLLDYMLKIVSNTQIDGWAVYRESDPSNKADGRAAPADAHAGERKPRVSAHNHYGQWGHKAVRTSRVSNLGTPRTSSSAGDACANPAGAAGDQHGLSGDPGSPCTSTRSQISLQARDVATCSGQQEAQHAQQGADSHADARPKRRASTRSLAHAADSPQARASGQKAKTKAKVESRLQKEVQRLVQGQPSDQDMLDAIRSDHESSDSAVKRLRHRAPVDYSEKRKRAPDAPPPPAASKRQRLEAPQQGVLAEQPSAPIPAWKLLTPGAAFVAEAGANARDQILRDTKHFVKDYRGLELVCVPPAGGESSSPGSTLARIRVERATVKQFQRAAGDAFREVYRIFEQFQVDRVVGLDAGELRARVGAVPEGLQVTVHGTGGDLSPQWRHAGGMEDWVVSCKCGTRDDDGERMIACDQCGLWMHLRCHGVPDDAPVPDEFICPKCDKVPVAKRPPSAKMLAQSQAAGSPGRHRR</sequence>
<evidence type="ECO:0000256" key="4">
    <source>
        <dbReference type="PROSITE-ProRule" id="PRU00146"/>
    </source>
</evidence>
<dbReference type="SUPFAM" id="SSF57903">
    <property type="entry name" value="FYVE/PHD zinc finger"/>
    <property type="match status" value="1"/>
</dbReference>
<feature type="region of interest" description="Disordered" evidence="5">
    <location>
        <begin position="634"/>
        <end position="686"/>
    </location>
</feature>
<evidence type="ECO:0000256" key="5">
    <source>
        <dbReference type="SAM" id="MobiDB-lite"/>
    </source>
</evidence>
<dbReference type="PANTHER" id="PTHR46201">
    <property type="entry name" value="PHD FINGER PROTEIN MALE MEIOCYTE DEATH 1-RELATED"/>
    <property type="match status" value="1"/>
</dbReference>
<name>A0AAW1PGW3_9CHLO</name>
<dbReference type="InterPro" id="IPR019787">
    <property type="entry name" value="Znf_PHD-finger"/>
</dbReference>
<dbReference type="InterPro" id="IPR001965">
    <property type="entry name" value="Znf_PHD"/>
</dbReference>
<evidence type="ECO:0000256" key="1">
    <source>
        <dbReference type="ARBA" id="ARBA00022723"/>
    </source>
</evidence>
<dbReference type="Gene3D" id="3.30.40.10">
    <property type="entry name" value="Zinc/RING finger domain, C3HC4 (zinc finger)"/>
    <property type="match status" value="1"/>
</dbReference>
<dbReference type="InterPro" id="IPR013083">
    <property type="entry name" value="Znf_RING/FYVE/PHD"/>
</dbReference>
<dbReference type="Pfam" id="PF25874">
    <property type="entry name" value="WHD_plant_repro"/>
    <property type="match status" value="1"/>
</dbReference>
<feature type="region of interest" description="Disordered" evidence="5">
    <location>
        <begin position="458"/>
        <end position="609"/>
    </location>
</feature>
<accession>A0AAW1PGW3</accession>